<dbReference type="AlphaFoldDB" id="A0A1Y2DU39"/>
<accession>A0A1Y2DU39</accession>
<reference evidence="3 4" key="1">
    <citation type="submission" date="2016-07" db="EMBL/GenBank/DDBJ databases">
        <title>Pervasive Adenine N6-methylation of Active Genes in Fungi.</title>
        <authorList>
            <consortium name="DOE Joint Genome Institute"/>
            <person name="Mondo S.J."/>
            <person name="Dannebaum R.O."/>
            <person name="Kuo R.C."/>
            <person name="Labutti K."/>
            <person name="Haridas S."/>
            <person name="Kuo A."/>
            <person name="Salamov A."/>
            <person name="Ahrendt S.R."/>
            <person name="Lipzen A."/>
            <person name="Sullivan W."/>
            <person name="Andreopoulos W.B."/>
            <person name="Clum A."/>
            <person name="Lindquist E."/>
            <person name="Daum C."/>
            <person name="Ramamoorthy G.K."/>
            <person name="Gryganskyi A."/>
            <person name="Culley D."/>
            <person name="Magnuson J.K."/>
            <person name="James T.Y."/>
            <person name="O'Malley M.A."/>
            <person name="Stajich J.E."/>
            <person name="Spatafora J.W."/>
            <person name="Visel A."/>
            <person name="Grigoriev I.V."/>
        </authorList>
    </citation>
    <scope>NUCLEOTIDE SEQUENCE [LARGE SCALE GENOMIC DNA]</scope>
    <source>
        <strain evidence="3 4">CBS 129021</strain>
    </source>
</reference>
<feature type="compositionally biased region" description="Basic and acidic residues" evidence="1">
    <location>
        <begin position="74"/>
        <end position="85"/>
    </location>
</feature>
<gene>
    <name evidence="3" type="ORF">BCR38DRAFT_525206</name>
</gene>
<proteinExistence type="predicted"/>
<dbReference type="PROSITE" id="PS51505">
    <property type="entry name" value="SCA7"/>
    <property type="match status" value="1"/>
</dbReference>
<dbReference type="InterPro" id="IPR013243">
    <property type="entry name" value="SCA7_dom"/>
</dbReference>
<dbReference type="EMBL" id="MCFJ01000009">
    <property type="protein sequence ID" value="ORY62155.1"/>
    <property type="molecule type" value="Genomic_DNA"/>
</dbReference>
<dbReference type="GeneID" id="63781525"/>
<evidence type="ECO:0000313" key="3">
    <source>
        <dbReference type="EMBL" id="ORY62155.1"/>
    </source>
</evidence>
<dbReference type="OrthoDB" id="5243300at2759"/>
<dbReference type="Gene3D" id="6.10.140.1270">
    <property type="match status" value="1"/>
</dbReference>
<comment type="caution">
    <text evidence="3">The sequence shown here is derived from an EMBL/GenBank/DDBJ whole genome shotgun (WGS) entry which is preliminary data.</text>
</comment>
<evidence type="ECO:0000259" key="2">
    <source>
        <dbReference type="PROSITE" id="PS51505"/>
    </source>
</evidence>
<dbReference type="GO" id="GO:0000124">
    <property type="term" value="C:SAGA complex"/>
    <property type="evidence" value="ECO:0007669"/>
    <property type="project" value="InterPro"/>
</dbReference>
<protein>
    <submittedName>
        <fullName evidence="3">SCA7, zinc-binding domain-domain-containing protein</fullName>
    </submittedName>
</protein>
<dbReference type="Pfam" id="PF08313">
    <property type="entry name" value="SCA7"/>
    <property type="match status" value="1"/>
</dbReference>
<evidence type="ECO:0000313" key="4">
    <source>
        <dbReference type="Proteomes" id="UP000193689"/>
    </source>
</evidence>
<name>A0A1Y2DU39_9PEZI</name>
<dbReference type="Proteomes" id="UP000193689">
    <property type="component" value="Unassembled WGS sequence"/>
</dbReference>
<dbReference type="InParanoid" id="A0A1Y2DU39"/>
<evidence type="ECO:0000256" key="1">
    <source>
        <dbReference type="SAM" id="MobiDB-lite"/>
    </source>
</evidence>
<sequence>MYTHQQGSIFNPVMPNEITPAVYIGRQCGVPNGSDDRPCTCALTCRAHSMGAKRTVPGRLLLFDMWLSGYRRQMGERREERERQQGQEGVQAEEPEEQQQEQKLECPAGHWSMGFAGGLRDQVLWGLDGCFE</sequence>
<organism evidence="3 4">
    <name type="scientific">Pseudomassariella vexata</name>
    <dbReference type="NCBI Taxonomy" id="1141098"/>
    <lineage>
        <taxon>Eukaryota</taxon>
        <taxon>Fungi</taxon>
        <taxon>Dikarya</taxon>
        <taxon>Ascomycota</taxon>
        <taxon>Pezizomycotina</taxon>
        <taxon>Sordariomycetes</taxon>
        <taxon>Xylariomycetidae</taxon>
        <taxon>Amphisphaeriales</taxon>
        <taxon>Pseudomassariaceae</taxon>
        <taxon>Pseudomassariella</taxon>
    </lineage>
</organism>
<keyword evidence="4" id="KW-1185">Reference proteome</keyword>
<dbReference type="InterPro" id="IPR037804">
    <property type="entry name" value="SGF73"/>
</dbReference>
<dbReference type="GO" id="GO:1904802">
    <property type="term" value="P:RITS complex assembly"/>
    <property type="evidence" value="ECO:0007669"/>
    <property type="project" value="TreeGrafter"/>
</dbReference>
<dbReference type="PANTHER" id="PTHR47805">
    <property type="entry name" value="SAGA-ASSOCIATED FACTOR 73"/>
    <property type="match status" value="1"/>
</dbReference>
<feature type="domain" description="SCA7" evidence="2">
    <location>
        <begin position="15"/>
        <end position="82"/>
    </location>
</feature>
<dbReference type="GO" id="GO:0031048">
    <property type="term" value="P:regulatory ncRNA-mediated heterochromatin formation"/>
    <property type="evidence" value="ECO:0007669"/>
    <property type="project" value="TreeGrafter"/>
</dbReference>
<feature type="region of interest" description="Disordered" evidence="1">
    <location>
        <begin position="74"/>
        <end position="104"/>
    </location>
</feature>
<dbReference type="GO" id="GO:0006357">
    <property type="term" value="P:regulation of transcription by RNA polymerase II"/>
    <property type="evidence" value="ECO:0007669"/>
    <property type="project" value="TreeGrafter"/>
</dbReference>
<dbReference type="RefSeq" id="XP_040713991.1">
    <property type="nucleotide sequence ID" value="XM_040865313.1"/>
</dbReference>
<dbReference type="STRING" id="1141098.A0A1Y2DU39"/>
<dbReference type="PANTHER" id="PTHR47805:SF1">
    <property type="entry name" value="SAGA-ASSOCIATED FACTOR 73"/>
    <property type="match status" value="1"/>
</dbReference>